<dbReference type="AlphaFoldDB" id="A0A9X4MW16"/>
<dbReference type="GO" id="GO:0016075">
    <property type="term" value="P:rRNA catabolic process"/>
    <property type="evidence" value="ECO:0007669"/>
    <property type="project" value="TreeGrafter"/>
</dbReference>
<dbReference type="EMBL" id="JANFMP010000054">
    <property type="protein sequence ID" value="MDG4528006.1"/>
    <property type="molecule type" value="Genomic_DNA"/>
</dbReference>
<keyword evidence="2" id="KW-1277">Toxin-antitoxin system</keyword>
<dbReference type="GO" id="GO:0006402">
    <property type="term" value="P:mRNA catabolic process"/>
    <property type="evidence" value="ECO:0007669"/>
    <property type="project" value="TreeGrafter"/>
</dbReference>
<reference evidence="3" key="1">
    <citation type="submission" date="2022-07" db="EMBL/GenBank/DDBJ databases">
        <title>Whole Genome Sequencing of Streptococcus suis.</title>
        <authorList>
            <person name="Dai X."/>
            <person name="Huang J."/>
            <person name="Wang L."/>
        </authorList>
    </citation>
    <scope>NUCLEOTIDE SEQUENCE</scope>
    <source>
        <strain evidence="3">XNB2</strain>
    </source>
</reference>
<dbReference type="SUPFAM" id="SSF50118">
    <property type="entry name" value="Cell growth inhibitor/plasmid maintenance toxic component"/>
    <property type="match status" value="1"/>
</dbReference>
<evidence type="ECO:0000256" key="2">
    <source>
        <dbReference type="ARBA" id="ARBA00022649"/>
    </source>
</evidence>
<dbReference type="Gene3D" id="2.30.30.110">
    <property type="match status" value="1"/>
</dbReference>
<dbReference type="Proteomes" id="UP001152875">
    <property type="component" value="Unassembled WGS sequence"/>
</dbReference>
<dbReference type="GO" id="GO:0003677">
    <property type="term" value="F:DNA binding"/>
    <property type="evidence" value="ECO:0007669"/>
    <property type="project" value="InterPro"/>
</dbReference>
<protein>
    <submittedName>
        <fullName evidence="3">Type II toxin-antitoxin system PemK/MazF family toxin</fullName>
    </submittedName>
</protein>
<dbReference type="GO" id="GO:0004521">
    <property type="term" value="F:RNA endonuclease activity"/>
    <property type="evidence" value="ECO:0007669"/>
    <property type="project" value="TreeGrafter"/>
</dbReference>
<sequence length="116" mass="13339">MTMKDNYIPQKQDIIWIDFDPSLGKEIQKRRPALVVSSHKYSQMTGFVAVCPITHGAKALESRGLSVPIHSDKVDGVVNPMQLYTFDFRARNASKITQLDTWTFQKVVQLYNYIFD</sequence>
<comment type="similarity">
    <text evidence="1">Belongs to the PemK/MazF family.</text>
</comment>
<gene>
    <name evidence="3" type="ORF">NOL13_11520</name>
</gene>
<organism evidence="3 4">
    <name type="scientific">Streptococcus suis</name>
    <dbReference type="NCBI Taxonomy" id="1307"/>
    <lineage>
        <taxon>Bacteria</taxon>
        <taxon>Bacillati</taxon>
        <taxon>Bacillota</taxon>
        <taxon>Bacilli</taxon>
        <taxon>Lactobacillales</taxon>
        <taxon>Streptococcaceae</taxon>
        <taxon>Streptococcus</taxon>
    </lineage>
</organism>
<dbReference type="PANTHER" id="PTHR33988:SF3">
    <property type="entry name" value="ENDORIBONUCLEASE TOXIN CHPB-RELATED"/>
    <property type="match status" value="1"/>
</dbReference>
<name>A0A9X4MW16_STRSU</name>
<proteinExistence type="inferred from homology"/>
<accession>A0A9X4MW16</accession>
<dbReference type="InterPro" id="IPR003477">
    <property type="entry name" value="PemK-like"/>
</dbReference>
<evidence type="ECO:0000313" key="4">
    <source>
        <dbReference type="Proteomes" id="UP001152875"/>
    </source>
</evidence>
<comment type="caution">
    <text evidence="3">The sequence shown here is derived from an EMBL/GenBank/DDBJ whole genome shotgun (WGS) entry which is preliminary data.</text>
</comment>
<evidence type="ECO:0000256" key="1">
    <source>
        <dbReference type="ARBA" id="ARBA00007521"/>
    </source>
</evidence>
<dbReference type="PANTHER" id="PTHR33988">
    <property type="entry name" value="ENDORIBONUCLEASE MAZF-RELATED"/>
    <property type="match status" value="1"/>
</dbReference>
<evidence type="ECO:0000313" key="3">
    <source>
        <dbReference type="EMBL" id="MDG4528006.1"/>
    </source>
</evidence>
<dbReference type="InterPro" id="IPR011067">
    <property type="entry name" value="Plasmid_toxin/cell-grow_inhib"/>
</dbReference>
<dbReference type="Pfam" id="PF02452">
    <property type="entry name" value="PemK_toxin"/>
    <property type="match status" value="1"/>
</dbReference>